<keyword evidence="5" id="KW-1185">Reference proteome</keyword>
<evidence type="ECO:0000256" key="1">
    <source>
        <dbReference type="SAM" id="MobiDB-lite"/>
    </source>
</evidence>
<feature type="region of interest" description="Disordered" evidence="1">
    <location>
        <begin position="157"/>
        <end position="184"/>
    </location>
</feature>
<feature type="compositionally biased region" description="Basic and acidic residues" evidence="1">
    <location>
        <begin position="163"/>
        <end position="174"/>
    </location>
</feature>
<dbReference type="PROSITE" id="PS51257">
    <property type="entry name" value="PROKAR_LIPOPROTEIN"/>
    <property type="match status" value="1"/>
</dbReference>
<dbReference type="Pfam" id="PF05433">
    <property type="entry name" value="Rick_17kDa_Anti"/>
    <property type="match status" value="1"/>
</dbReference>
<evidence type="ECO:0000313" key="4">
    <source>
        <dbReference type="EMBL" id="MFG6446959.1"/>
    </source>
</evidence>
<proteinExistence type="predicted"/>
<dbReference type="InterPro" id="IPR008816">
    <property type="entry name" value="Gly_zipper_2TM_dom"/>
</dbReference>
<name>A0ABW7FRK2_9BURK</name>
<organism evidence="4 5">
    <name type="scientific">Roseateles rivi</name>
    <dbReference type="NCBI Taxonomy" id="3299028"/>
    <lineage>
        <taxon>Bacteria</taxon>
        <taxon>Pseudomonadati</taxon>
        <taxon>Pseudomonadota</taxon>
        <taxon>Betaproteobacteria</taxon>
        <taxon>Burkholderiales</taxon>
        <taxon>Sphaerotilaceae</taxon>
        <taxon>Roseateles</taxon>
    </lineage>
</organism>
<evidence type="ECO:0000313" key="5">
    <source>
        <dbReference type="Proteomes" id="UP001606099"/>
    </source>
</evidence>
<feature type="chain" id="PRO_5046362853" evidence="2">
    <location>
        <begin position="18"/>
        <end position="184"/>
    </location>
</feature>
<evidence type="ECO:0000256" key="2">
    <source>
        <dbReference type="SAM" id="SignalP"/>
    </source>
</evidence>
<gene>
    <name evidence="4" type="ORF">ACG0Z6_01740</name>
</gene>
<dbReference type="Proteomes" id="UP001606099">
    <property type="component" value="Unassembled WGS sequence"/>
</dbReference>
<evidence type="ECO:0000259" key="3">
    <source>
        <dbReference type="Pfam" id="PF05433"/>
    </source>
</evidence>
<comment type="caution">
    <text evidence="4">The sequence shown here is derived from an EMBL/GenBank/DDBJ whole genome shotgun (WGS) entry which is preliminary data.</text>
</comment>
<protein>
    <submittedName>
        <fullName evidence="4">Glycine zipper 2TM domain-containing protein</fullName>
    </submittedName>
</protein>
<feature type="signal peptide" evidence="2">
    <location>
        <begin position="1"/>
        <end position="17"/>
    </location>
</feature>
<feature type="domain" description="Glycine zipper 2TM" evidence="3">
    <location>
        <begin position="63"/>
        <end position="104"/>
    </location>
</feature>
<accession>A0ABW7FRK2</accession>
<keyword evidence="2" id="KW-0732">Signal</keyword>
<dbReference type="RefSeq" id="WP_394458269.1">
    <property type="nucleotide sequence ID" value="NZ_JBIGHZ010000001.1"/>
</dbReference>
<reference evidence="4 5" key="1">
    <citation type="submission" date="2024-08" db="EMBL/GenBank/DDBJ databases">
        <authorList>
            <person name="Lu H."/>
        </authorList>
    </citation>
    <scope>NUCLEOTIDE SEQUENCE [LARGE SCALE GENOMIC DNA]</scope>
    <source>
        <strain evidence="4 5">BYS180W</strain>
    </source>
</reference>
<sequence length="184" mass="18562">MKTFATALSLVSAAVLAGGLLSGCSTSSPDVIQRSDAQRMSQVQDAVVLNVRPVTVEGSQSGIGGIAGGVVGGVAGSSVGGRREGVVAGTVAAVAGAALGNMIERNTTREEALEILVQLRNGERVALVQAKGNENFQPGDAVIVVSTGGKHRVARNPMATADKPAKAEAERPVRLQEPAPATAK</sequence>
<dbReference type="EMBL" id="JBIGHZ010000001">
    <property type="protein sequence ID" value="MFG6446959.1"/>
    <property type="molecule type" value="Genomic_DNA"/>
</dbReference>